<dbReference type="EMBL" id="JASJOT010000013">
    <property type="protein sequence ID" value="MDJ1495165.1"/>
    <property type="molecule type" value="Genomic_DNA"/>
</dbReference>
<evidence type="ECO:0000313" key="2">
    <source>
        <dbReference type="Proteomes" id="UP001228581"/>
    </source>
</evidence>
<evidence type="ECO:0000313" key="1">
    <source>
        <dbReference type="EMBL" id="MDJ1495165.1"/>
    </source>
</evidence>
<gene>
    <name evidence="1" type="ORF">QNI19_19655</name>
</gene>
<proteinExistence type="predicted"/>
<dbReference type="Proteomes" id="UP001228581">
    <property type="component" value="Unassembled WGS sequence"/>
</dbReference>
<accession>A0ABT7CN34</accession>
<keyword evidence="2" id="KW-1185">Reference proteome</keyword>
<reference evidence="1 2" key="1">
    <citation type="submission" date="2023-05" db="EMBL/GenBank/DDBJ databases">
        <authorList>
            <person name="Zhang X."/>
        </authorList>
    </citation>
    <scope>NUCLEOTIDE SEQUENCE [LARGE SCALE GENOMIC DNA]</scope>
    <source>
        <strain evidence="1 2">DM2B3-1</strain>
    </source>
</reference>
<protein>
    <submittedName>
        <fullName evidence="1">Uncharacterized protein</fullName>
    </submittedName>
</protein>
<comment type="caution">
    <text evidence="1">The sequence shown here is derived from an EMBL/GenBank/DDBJ whole genome shotgun (WGS) entry which is preliminary data.</text>
</comment>
<organism evidence="1 2">
    <name type="scientific">Xanthocytophaga flava</name>
    <dbReference type="NCBI Taxonomy" id="3048013"/>
    <lineage>
        <taxon>Bacteria</taxon>
        <taxon>Pseudomonadati</taxon>
        <taxon>Bacteroidota</taxon>
        <taxon>Cytophagia</taxon>
        <taxon>Cytophagales</taxon>
        <taxon>Rhodocytophagaceae</taxon>
        <taxon>Xanthocytophaga</taxon>
    </lineage>
</organism>
<sequence length="267" mass="32360">MNKREYKTTIHTIQNRYRSLKLTFEQAEQVHLFDQQTSHSREDDYFSVWEEMDFQMDTFRSILTSEQWGIYEPDWQEQIAYYVNTLIESDQNHTKEIAYYHDVLAYLNQTFVPNLRHWGINQWAWIEPSLQPKIEYLRAEAKLLWLKKKKNIYIYHYRHYRQYQPLRLQAALLQHQMIALQPVLPFDTTEEPIKLMVQFVKKNLPMHSMSQLGYSDLWEAHLAHMEQLGEQHYGKRSSRQGWHIQVTRDTEDSKVDFLMSLLLLDSQ</sequence>
<name>A0ABT7CN34_9BACT</name>
<dbReference type="RefSeq" id="WP_313998969.1">
    <property type="nucleotide sequence ID" value="NZ_JASJOR010000040.1"/>
</dbReference>